<dbReference type="PROSITE" id="PS51257">
    <property type="entry name" value="PROKAR_LIPOPROTEIN"/>
    <property type="match status" value="1"/>
</dbReference>
<dbReference type="Proteomes" id="UP000271683">
    <property type="component" value="Unassembled WGS sequence"/>
</dbReference>
<comment type="caution">
    <text evidence="3">The sequence shown here is derived from an EMBL/GenBank/DDBJ whole genome shotgun (WGS) entry which is preliminary data.</text>
</comment>
<evidence type="ECO:0000256" key="2">
    <source>
        <dbReference type="SAM" id="SignalP"/>
    </source>
</evidence>
<feature type="compositionally biased region" description="Low complexity" evidence="1">
    <location>
        <begin position="27"/>
        <end position="40"/>
    </location>
</feature>
<feature type="chain" id="PRO_5039562655" description="Lipoprotein" evidence="2">
    <location>
        <begin position="22"/>
        <end position="194"/>
    </location>
</feature>
<evidence type="ECO:0000256" key="1">
    <source>
        <dbReference type="SAM" id="MobiDB-lite"/>
    </source>
</evidence>
<feature type="signal peptide" evidence="2">
    <location>
        <begin position="1"/>
        <end position="21"/>
    </location>
</feature>
<name>A0A3N1GPJ3_9ACTN</name>
<evidence type="ECO:0000313" key="3">
    <source>
        <dbReference type="EMBL" id="ROP32155.1"/>
    </source>
</evidence>
<organism evidence="3 4">
    <name type="scientific">Couchioplanes caeruleus</name>
    <dbReference type="NCBI Taxonomy" id="56438"/>
    <lineage>
        <taxon>Bacteria</taxon>
        <taxon>Bacillati</taxon>
        <taxon>Actinomycetota</taxon>
        <taxon>Actinomycetes</taxon>
        <taxon>Micromonosporales</taxon>
        <taxon>Micromonosporaceae</taxon>
        <taxon>Couchioplanes</taxon>
    </lineage>
</organism>
<feature type="compositionally biased region" description="Basic and acidic residues" evidence="1">
    <location>
        <begin position="173"/>
        <end position="182"/>
    </location>
</feature>
<reference evidence="3 4" key="1">
    <citation type="submission" date="2018-11" db="EMBL/GenBank/DDBJ databases">
        <title>Sequencing the genomes of 1000 actinobacteria strains.</title>
        <authorList>
            <person name="Klenk H.-P."/>
        </authorList>
    </citation>
    <scope>NUCLEOTIDE SEQUENCE [LARGE SCALE GENOMIC DNA]</scope>
    <source>
        <strain evidence="3 4">DSM 43634</strain>
    </source>
</reference>
<feature type="region of interest" description="Disordered" evidence="1">
    <location>
        <begin position="27"/>
        <end position="67"/>
    </location>
</feature>
<dbReference type="AlphaFoldDB" id="A0A3N1GPJ3"/>
<feature type="region of interest" description="Disordered" evidence="1">
    <location>
        <begin position="159"/>
        <end position="182"/>
    </location>
</feature>
<evidence type="ECO:0000313" key="4">
    <source>
        <dbReference type="Proteomes" id="UP000271683"/>
    </source>
</evidence>
<accession>A0A3N1GPJ3</accession>
<sequence length="194" mass="20544">MAWRVSTRWALVVLSTAAVMAGGTACGASGPESAAEGGAPKVATLASGGSTPAASGKPAADTRPRERLDTTPEEFEAMLAPYNKCMQEQGAGIKAGASARKPPSTADLTKWEKADRICKPKFFPLPPWEKDPANPESKDFTRDVVKCLRGKGVKYVEADEDGYSLGGPDNDSESIRKGMDLAPECEREIAATRK</sequence>
<evidence type="ECO:0008006" key="5">
    <source>
        <dbReference type="Google" id="ProtNLM"/>
    </source>
</evidence>
<dbReference type="EMBL" id="RJKL01000001">
    <property type="protein sequence ID" value="ROP32155.1"/>
    <property type="molecule type" value="Genomic_DNA"/>
</dbReference>
<gene>
    <name evidence="3" type="ORF">EDD30_5086</name>
</gene>
<proteinExistence type="predicted"/>
<protein>
    <recommendedName>
        <fullName evidence="5">Lipoprotein</fullName>
    </recommendedName>
</protein>
<keyword evidence="2" id="KW-0732">Signal</keyword>